<dbReference type="Proteomes" id="UP000324101">
    <property type="component" value="Chromosome"/>
</dbReference>
<proteinExistence type="predicted"/>
<dbReference type="EMBL" id="CP029189">
    <property type="protein sequence ID" value="QES58539.1"/>
    <property type="molecule type" value="Genomic_DNA"/>
</dbReference>
<organism evidence="1 2">
    <name type="scientific">Streptomyces venezuelae</name>
    <dbReference type="NCBI Taxonomy" id="54571"/>
    <lineage>
        <taxon>Bacteria</taxon>
        <taxon>Bacillati</taxon>
        <taxon>Actinomycetota</taxon>
        <taxon>Actinomycetes</taxon>
        <taxon>Kitasatosporales</taxon>
        <taxon>Streptomycetaceae</taxon>
        <taxon>Streptomyces</taxon>
    </lineage>
</organism>
<accession>A0A5P2E0W5</accession>
<evidence type="ECO:0000313" key="1">
    <source>
        <dbReference type="EMBL" id="QES58539.1"/>
    </source>
</evidence>
<gene>
    <name evidence="1" type="ORF">DEJ51_34095</name>
</gene>
<name>A0A5P2E0W5_STRVZ</name>
<dbReference type="RefSeq" id="WP_150261516.1">
    <property type="nucleotide sequence ID" value="NZ_CP029189.1"/>
</dbReference>
<dbReference type="OrthoDB" id="4244312at2"/>
<evidence type="ECO:0000313" key="2">
    <source>
        <dbReference type="Proteomes" id="UP000324101"/>
    </source>
</evidence>
<sequence length="93" mass="10160">MSEHRFTLDDTGTDMAPAAVRPSRYPHRLRYEKPVAAARTGPEGQTPHALSDLTVVTCACGLATPPLPNDDARLAYERHRNEIRDELAGVPAP</sequence>
<protein>
    <submittedName>
        <fullName evidence="1">Uncharacterized protein</fullName>
    </submittedName>
</protein>
<dbReference type="AlphaFoldDB" id="A0A5P2E0W5"/>
<reference evidence="1 2" key="1">
    <citation type="submission" date="2018-05" db="EMBL/GenBank/DDBJ databases">
        <title>Streptomyces venezuelae.</title>
        <authorList>
            <person name="Kim W."/>
            <person name="Lee N."/>
            <person name="Cho B.-K."/>
        </authorList>
    </citation>
    <scope>NUCLEOTIDE SEQUENCE [LARGE SCALE GENOMIC DNA]</scope>
    <source>
        <strain evidence="1 2">ATCC 21018</strain>
    </source>
</reference>